<dbReference type="GO" id="GO:0008803">
    <property type="term" value="F:bis(5'-nucleosyl)-tetraphosphatase (symmetrical) activity"/>
    <property type="evidence" value="ECO:0007669"/>
    <property type="project" value="UniProtKB-UniRule"/>
</dbReference>
<evidence type="ECO:0000313" key="7">
    <source>
        <dbReference type="EMBL" id="MCP1672985.1"/>
    </source>
</evidence>
<reference evidence="7" key="1">
    <citation type="submission" date="2022-03" db="EMBL/GenBank/DDBJ databases">
        <title>Genomic Encyclopedia of Type Strains, Phase III (KMG-III): the genomes of soil and plant-associated and newly described type strains.</title>
        <authorList>
            <person name="Whitman W."/>
        </authorList>
    </citation>
    <scope>NUCLEOTIDE SEQUENCE</scope>
    <source>
        <strain evidence="7">ANL 6-2</strain>
    </source>
</reference>
<evidence type="ECO:0000256" key="4">
    <source>
        <dbReference type="ARBA" id="ARBA00049417"/>
    </source>
</evidence>
<accession>A0AAE3FZY1</accession>
<evidence type="ECO:0000313" key="8">
    <source>
        <dbReference type="Proteomes" id="UP001205843"/>
    </source>
</evidence>
<dbReference type="Gene3D" id="3.60.21.10">
    <property type="match status" value="1"/>
</dbReference>
<sequence length="277" mass="31134">MATYCIGDIQGCHPQFLELLERLDFRPGRDRLWLTGDLVNRGPQSLEVLRYVKAMGDHVVTVLGNHDLHLLAIWAGASGLKSSDTVADVLQAPDRDELMNWLRRQPLMHEDPTLGYVMTHAGIAPPWTLDVARACAREAEEVLRGDEFNLFMAEIYGNDPAQWDPALRGWDRQRYIINALTRMRYCAPDGSLLLDFKGEPGSQPPDYLPWFHVPHRHPLPTGTRLVTGHWSTLGFYDQPDVISIDTGCLWGGELTAIQLDADARRTTVKCPVAMKPA</sequence>
<name>A0AAE3FZY1_9GAMM</name>
<dbReference type="Pfam" id="PF00149">
    <property type="entry name" value="Metallophos"/>
    <property type="match status" value="1"/>
</dbReference>
<keyword evidence="3 5" id="KW-0378">Hydrolase</keyword>
<dbReference type="SUPFAM" id="SSF56300">
    <property type="entry name" value="Metallo-dependent phosphatases"/>
    <property type="match status" value="1"/>
</dbReference>
<dbReference type="InterPro" id="IPR004843">
    <property type="entry name" value="Calcineurin-like_PHP"/>
</dbReference>
<organism evidence="7 8">
    <name type="scientific">Natronocella acetinitrilica</name>
    <dbReference type="NCBI Taxonomy" id="414046"/>
    <lineage>
        <taxon>Bacteria</taxon>
        <taxon>Pseudomonadati</taxon>
        <taxon>Pseudomonadota</taxon>
        <taxon>Gammaproteobacteria</taxon>
        <taxon>Chromatiales</taxon>
        <taxon>Ectothiorhodospiraceae</taxon>
        <taxon>Natronocella</taxon>
    </lineage>
</organism>
<dbReference type="PIRSF" id="PIRSF000903">
    <property type="entry name" value="B5n-ttraPtase_sm"/>
    <property type="match status" value="1"/>
</dbReference>
<dbReference type="EMBL" id="JALJXV010000001">
    <property type="protein sequence ID" value="MCP1672985.1"/>
    <property type="molecule type" value="Genomic_DNA"/>
</dbReference>
<dbReference type="Proteomes" id="UP001205843">
    <property type="component" value="Unassembled WGS sequence"/>
</dbReference>
<evidence type="ECO:0000256" key="5">
    <source>
        <dbReference type="HAMAP-Rule" id="MF_00199"/>
    </source>
</evidence>
<comment type="catalytic activity">
    <reaction evidence="4 5">
        <text>P(1),P(4)-bis(5'-adenosyl) tetraphosphate + H2O = 2 ADP + 2 H(+)</text>
        <dbReference type="Rhea" id="RHEA:24252"/>
        <dbReference type="ChEBI" id="CHEBI:15377"/>
        <dbReference type="ChEBI" id="CHEBI:15378"/>
        <dbReference type="ChEBI" id="CHEBI:58141"/>
        <dbReference type="ChEBI" id="CHEBI:456216"/>
        <dbReference type="EC" id="3.6.1.41"/>
    </reaction>
</comment>
<protein>
    <recommendedName>
        <fullName evidence="5">Bis(5'-nucleosyl)-tetraphosphatase, symmetrical</fullName>
        <ecNumber evidence="5">3.6.1.41</ecNumber>
    </recommendedName>
    <alternativeName>
        <fullName evidence="5">Ap4A hydrolase</fullName>
    </alternativeName>
    <alternativeName>
        <fullName evidence="5">Diadenosine 5',5'''-P1,P4-tetraphosphate pyrophosphohydrolase</fullName>
    </alternativeName>
    <alternativeName>
        <fullName evidence="5">Diadenosine tetraphosphatase</fullName>
    </alternativeName>
</protein>
<dbReference type="EC" id="3.6.1.41" evidence="5"/>
<evidence type="ECO:0000256" key="3">
    <source>
        <dbReference type="ARBA" id="ARBA00022801"/>
    </source>
</evidence>
<comment type="function">
    <text evidence="1 5">Hydrolyzes diadenosine 5',5'''-P1,P4-tetraphosphate to yield ADP.</text>
</comment>
<feature type="domain" description="Calcineurin-like phosphoesterase" evidence="6">
    <location>
        <begin position="3"/>
        <end position="152"/>
    </location>
</feature>
<comment type="caution">
    <text evidence="7">The sequence shown here is derived from an EMBL/GenBank/DDBJ whole genome shotgun (WGS) entry which is preliminary data.</text>
</comment>
<dbReference type="NCBIfam" id="NF001204">
    <property type="entry name" value="PRK00166.1"/>
    <property type="match status" value="1"/>
</dbReference>
<proteinExistence type="inferred from homology"/>
<dbReference type="HAMAP" id="MF_00199">
    <property type="entry name" value="ApaH"/>
    <property type="match status" value="1"/>
</dbReference>
<evidence type="ECO:0000256" key="2">
    <source>
        <dbReference type="ARBA" id="ARBA00005419"/>
    </source>
</evidence>
<gene>
    <name evidence="5" type="primary">apaH</name>
    <name evidence="7" type="ORF">J2T57_000077</name>
</gene>
<comment type="similarity">
    <text evidence="2 5">Belongs to the Ap4A hydrolase family.</text>
</comment>
<evidence type="ECO:0000259" key="6">
    <source>
        <dbReference type="Pfam" id="PF00149"/>
    </source>
</evidence>
<dbReference type="CDD" id="cd07422">
    <property type="entry name" value="MPP_ApaH"/>
    <property type="match status" value="1"/>
</dbReference>
<dbReference type="NCBIfam" id="TIGR00668">
    <property type="entry name" value="apaH"/>
    <property type="match status" value="1"/>
</dbReference>
<evidence type="ECO:0000256" key="1">
    <source>
        <dbReference type="ARBA" id="ARBA00003413"/>
    </source>
</evidence>
<dbReference type="PANTHER" id="PTHR40942">
    <property type="match status" value="1"/>
</dbReference>
<dbReference type="InterPro" id="IPR004617">
    <property type="entry name" value="ApaH"/>
</dbReference>
<dbReference type="AlphaFoldDB" id="A0AAE3FZY1"/>
<dbReference type="RefSeq" id="WP_253472592.1">
    <property type="nucleotide sequence ID" value="NZ_JALJXV010000001.1"/>
</dbReference>
<dbReference type="InterPro" id="IPR029052">
    <property type="entry name" value="Metallo-depent_PP-like"/>
</dbReference>
<keyword evidence="8" id="KW-1185">Reference proteome</keyword>
<dbReference type="PANTHER" id="PTHR40942:SF4">
    <property type="entry name" value="CYTOCHROME C5"/>
    <property type="match status" value="1"/>
</dbReference>